<dbReference type="PANTHER" id="PTHR11080:SF2">
    <property type="entry name" value="LD05707P"/>
    <property type="match status" value="1"/>
</dbReference>
<gene>
    <name evidence="9" type="ORF">NQF86_04400</name>
</gene>
<comment type="similarity">
    <text evidence="1">Belongs to the isochorismatase family.</text>
</comment>
<comment type="caution">
    <text evidence="9">The sequence shown here is derived from an EMBL/GenBank/DDBJ whole genome shotgun (WGS) entry which is preliminary data.</text>
</comment>
<dbReference type="EC" id="3.5.1.19" evidence="6"/>
<dbReference type="Proteomes" id="UP001165576">
    <property type="component" value="Unassembled WGS sequence"/>
</dbReference>
<evidence type="ECO:0000256" key="3">
    <source>
        <dbReference type="ARBA" id="ARBA00022723"/>
    </source>
</evidence>
<evidence type="ECO:0000256" key="4">
    <source>
        <dbReference type="ARBA" id="ARBA00022801"/>
    </source>
</evidence>
<evidence type="ECO:0000256" key="5">
    <source>
        <dbReference type="ARBA" id="ARBA00037900"/>
    </source>
</evidence>
<dbReference type="InterPro" id="IPR052347">
    <property type="entry name" value="Isochorismatase_Nicotinamidase"/>
</dbReference>
<sequence length="191" mass="19957">MTMHLQAEDITSQDALLIIDMQNDFMPSGALPVPGGTALLPVINQLSGAGFRAVIASQDWHPAGHCSFKEQGGLWATHCLAGSHGAALVDGLDQTHITHIIRKGMALKADSNSAFYDDAGTDTGLTALLKGLGVKRVFLCGVALDVCVIATARHALQDGFETIIVQNAAAGINALPSSLKEGISFCKLVSH</sequence>
<keyword evidence="4" id="KW-0378">Hydrolase</keyword>
<organism evidence="9 10">
    <name type="scientific">Bombella pluederhausensis</name>
    <dbReference type="NCBI Taxonomy" id="2967336"/>
    <lineage>
        <taxon>Bacteria</taxon>
        <taxon>Pseudomonadati</taxon>
        <taxon>Pseudomonadota</taxon>
        <taxon>Alphaproteobacteria</taxon>
        <taxon>Acetobacterales</taxon>
        <taxon>Acetobacteraceae</taxon>
        <taxon>Bombella</taxon>
    </lineage>
</organism>
<keyword evidence="10" id="KW-1185">Reference proteome</keyword>
<keyword evidence="3" id="KW-0479">Metal-binding</keyword>
<proteinExistence type="inferred from homology"/>
<evidence type="ECO:0000313" key="9">
    <source>
        <dbReference type="EMBL" id="MCX5617912.1"/>
    </source>
</evidence>
<evidence type="ECO:0000256" key="1">
    <source>
        <dbReference type="ARBA" id="ARBA00006336"/>
    </source>
</evidence>
<dbReference type="InterPro" id="IPR000868">
    <property type="entry name" value="Isochorismatase-like_dom"/>
</dbReference>
<dbReference type="EMBL" id="JANIDY010000001">
    <property type="protein sequence ID" value="MCX5617912.1"/>
    <property type="molecule type" value="Genomic_DNA"/>
</dbReference>
<reference evidence="9" key="1">
    <citation type="submission" date="2022-07" db="EMBL/GenBank/DDBJ databases">
        <title>Bombella genomes.</title>
        <authorList>
            <person name="Harer L."/>
            <person name="Styblova S."/>
            <person name="Ehrmann M."/>
        </authorList>
    </citation>
    <scope>NUCLEOTIDE SEQUENCE</scope>
    <source>
        <strain evidence="9">TMW 2.2543</strain>
    </source>
</reference>
<dbReference type="Pfam" id="PF00857">
    <property type="entry name" value="Isochorismatase"/>
    <property type="match status" value="1"/>
</dbReference>
<accession>A0ABT3WJD3</accession>
<keyword evidence="2" id="KW-0662">Pyridine nucleotide biosynthesis</keyword>
<evidence type="ECO:0000259" key="8">
    <source>
        <dbReference type="Pfam" id="PF00857"/>
    </source>
</evidence>
<dbReference type="RefSeq" id="WP_266116359.1">
    <property type="nucleotide sequence ID" value="NZ_JANIDY010000001.1"/>
</dbReference>
<evidence type="ECO:0000313" key="10">
    <source>
        <dbReference type="Proteomes" id="UP001165576"/>
    </source>
</evidence>
<feature type="domain" description="Isochorismatase-like" evidence="8">
    <location>
        <begin position="15"/>
        <end position="174"/>
    </location>
</feature>
<evidence type="ECO:0000256" key="2">
    <source>
        <dbReference type="ARBA" id="ARBA00022642"/>
    </source>
</evidence>
<dbReference type="Gene3D" id="3.40.50.850">
    <property type="entry name" value="Isochorismatase-like"/>
    <property type="match status" value="1"/>
</dbReference>
<name>A0ABT3WJD3_9PROT</name>
<dbReference type="InterPro" id="IPR036380">
    <property type="entry name" value="Isochorismatase-like_sf"/>
</dbReference>
<comment type="pathway">
    <text evidence="5">Cofactor biosynthesis; nicotinate biosynthesis; nicotinate from nicotinamide: step 1/1.</text>
</comment>
<dbReference type="SUPFAM" id="SSF52499">
    <property type="entry name" value="Isochorismatase-like hydrolases"/>
    <property type="match status" value="1"/>
</dbReference>
<dbReference type="PANTHER" id="PTHR11080">
    <property type="entry name" value="PYRAZINAMIDASE/NICOTINAMIDASE"/>
    <property type="match status" value="1"/>
</dbReference>
<protein>
    <recommendedName>
        <fullName evidence="6">nicotinamidase</fullName>
        <ecNumber evidence="6">3.5.1.19</ecNumber>
    </recommendedName>
    <alternativeName>
        <fullName evidence="7">Nicotinamide deamidase</fullName>
    </alternativeName>
</protein>
<evidence type="ECO:0000256" key="7">
    <source>
        <dbReference type="ARBA" id="ARBA00043224"/>
    </source>
</evidence>
<evidence type="ECO:0000256" key="6">
    <source>
        <dbReference type="ARBA" id="ARBA00039017"/>
    </source>
</evidence>